<dbReference type="EMBL" id="CP001848">
    <property type="protein sequence ID" value="ADB17864.1"/>
    <property type="molecule type" value="Genomic_DNA"/>
</dbReference>
<organism evidence="2 3">
    <name type="scientific">Pirellula staleyi (strain ATCC 27377 / DSM 6068 / ICPB 4128)</name>
    <name type="common">Pirella staleyi</name>
    <dbReference type="NCBI Taxonomy" id="530564"/>
    <lineage>
        <taxon>Bacteria</taxon>
        <taxon>Pseudomonadati</taxon>
        <taxon>Planctomycetota</taxon>
        <taxon>Planctomycetia</taxon>
        <taxon>Pirellulales</taxon>
        <taxon>Pirellulaceae</taxon>
        <taxon>Pirellula</taxon>
    </lineage>
</organism>
<evidence type="ECO:0000256" key="1">
    <source>
        <dbReference type="SAM" id="SignalP"/>
    </source>
</evidence>
<dbReference type="AlphaFoldDB" id="D2QWR1"/>
<name>D2QWR1_PIRSD</name>
<keyword evidence="3" id="KW-1185">Reference proteome</keyword>
<dbReference type="Proteomes" id="UP000001887">
    <property type="component" value="Chromosome"/>
</dbReference>
<reference evidence="2 3" key="1">
    <citation type="journal article" date="2009" name="Stand. Genomic Sci.">
        <title>Complete genome sequence of Pirellula staleyi type strain (ATCC 27377).</title>
        <authorList>
            <person name="Clum A."/>
            <person name="Tindall B.J."/>
            <person name="Sikorski J."/>
            <person name="Ivanova N."/>
            <person name="Mavrommatis K."/>
            <person name="Lucas S."/>
            <person name="Glavina del Rio T."/>
            <person name="Nolan M."/>
            <person name="Chen F."/>
            <person name="Tice H."/>
            <person name="Pitluck S."/>
            <person name="Cheng J.F."/>
            <person name="Chertkov O."/>
            <person name="Brettin T."/>
            <person name="Han C."/>
            <person name="Detter J.C."/>
            <person name="Kuske C."/>
            <person name="Bruce D."/>
            <person name="Goodwin L."/>
            <person name="Ovchinikova G."/>
            <person name="Pati A."/>
            <person name="Mikhailova N."/>
            <person name="Chen A."/>
            <person name="Palaniappan K."/>
            <person name="Land M."/>
            <person name="Hauser L."/>
            <person name="Chang Y.J."/>
            <person name="Jeffries C.D."/>
            <person name="Chain P."/>
            <person name="Rohde M."/>
            <person name="Goker M."/>
            <person name="Bristow J."/>
            <person name="Eisen J.A."/>
            <person name="Markowitz V."/>
            <person name="Hugenholtz P."/>
            <person name="Kyrpides N.C."/>
            <person name="Klenk H.P."/>
            <person name="Lapidus A."/>
        </authorList>
    </citation>
    <scope>NUCLEOTIDE SEQUENCE [LARGE SCALE GENOMIC DNA]</scope>
    <source>
        <strain evidence="3">ATCC 27377 / DSM 6068 / ICPB 4128</strain>
    </source>
</reference>
<feature type="chain" id="PRO_5003034342" evidence="1">
    <location>
        <begin position="27"/>
        <end position="177"/>
    </location>
</feature>
<gene>
    <name evidence="2" type="ordered locus">Psta_3200</name>
</gene>
<keyword evidence="1" id="KW-0732">Signal</keyword>
<evidence type="ECO:0000313" key="3">
    <source>
        <dbReference type="Proteomes" id="UP000001887"/>
    </source>
</evidence>
<evidence type="ECO:0000313" key="2">
    <source>
        <dbReference type="EMBL" id="ADB17864.1"/>
    </source>
</evidence>
<sequence precursor="true">MKWQLKCQGLVAMAVAVAFSSASLVAAEPVHWSPASHQSAHSHVWQEVAAGAQVYQIGSCDFTPPCVDHLWSGYSQNPHRCNMHGHHGCGNRYGLGNCAGSCGIGYGGFCGKSHGCTSCGSPACGTPACGTVVPSCSAPTEAPVPVPSPEAADTSARRTPAVNRYQSIPASYIPTVR</sequence>
<feature type="signal peptide" evidence="1">
    <location>
        <begin position="1"/>
        <end position="26"/>
    </location>
</feature>
<dbReference type="HOGENOM" id="CLU_1516556_0_0_0"/>
<proteinExistence type="predicted"/>
<protein>
    <submittedName>
        <fullName evidence="2">Uncharacterized protein</fullName>
    </submittedName>
</protein>
<accession>D2QWR1</accession>
<dbReference type="KEGG" id="psl:Psta_3200"/>